<evidence type="ECO:0000313" key="14">
    <source>
        <dbReference type="EMBL" id="KAF2892978.1"/>
    </source>
</evidence>
<reference evidence="14" key="1">
    <citation type="submission" date="2019-08" db="EMBL/GenBank/DDBJ databases">
        <title>The genome of the North American firefly Photinus pyralis.</title>
        <authorList>
            <consortium name="Photinus pyralis genome working group"/>
            <person name="Fallon T.R."/>
            <person name="Sander Lower S.E."/>
            <person name="Weng J.-K."/>
        </authorList>
    </citation>
    <scope>NUCLEOTIDE SEQUENCE</scope>
    <source>
        <strain evidence="14">TRF0915ILg1</strain>
        <tissue evidence="14">Whole body</tissue>
    </source>
</reference>
<evidence type="ECO:0000256" key="12">
    <source>
        <dbReference type="RuleBase" id="RU000679"/>
    </source>
</evidence>
<proteinExistence type="inferred from homology"/>
<keyword evidence="3 12" id="KW-0813">Transport</keyword>
<feature type="transmembrane region" description="Helical" evidence="13">
    <location>
        <begin position="347"/>
        <end position="371"/>
    </location>
</feature>
<evidence type="ECO:0000313" key="15">
    <source>
        <dbReference type="Proteomes" id="UP000801492"/>
    </source>
</evidence>
<evidence type="ECO:0000256" key="11">
    <source>
        <dbReference type="ARBA" id="ARBA00023303"/>
    </source>
</evidence>
<dbReference type="Pfam" id="PF00858">
    <property type="entry name" value="ASC"/>
    <property type="match status" value="1"/>
</dbReference>
<keyword evidence="4 12" id="KW-0894">Sodium channel</keyword>
<comment type="similarity">
    <text evidence="2 12">Belongs to the amiloride-sensitive sodium channel (TC 1.A.6) family.</text>
</comment>
<evidence type="ECO:0000256" key="5">
    <source>
        <dbReference type="ARBA" id="ARBA00022692"/>
    </source>
</evidence>
<dbReference type="OrthoDB" id="6021021at2759"/>
<comment type="subcellular location">
    <subcellularLocation>
        <location evidence="1">Membrane</location>
        <topology evidence="1">Multi-pass membrane protein</topology>
    </subcellularLocation>
</comment>
<dbReference type="Proteomes" id="UP000801492">
    <property type="component" value="Unassembled WGS sequence"/>
</dbReference>
<dbReference type="Gene3D" id="1.10.287.770">
    <property type="entry name" value="YojJ-like"/>
    <property type="match status" value="1"/>
</dbReference>
<evidence type="ECO:0000256" key="2">
    <source>
        <dbReference type="ARBA" id="ARBA00007193"/>
    </source>
</evidence>
<accession>A0A8K0GC79</accession>
<evidence type="ECO:0000256" key="4">
    <source>
        <dbReference type="ARBA" id="ARBA00022461"/>
    </source>
</evidence>
<sequence>MILKLSVQVQPRFYDTVDKCFWMGKDFSKNIDSLFTPVITNEGICYSFNLLDRSEMFTETVDNDFYENFLIPHVPPTKWSIEKGYQADSDLRSFPYRSVMSGLQGGLELTLLVNSSNLDYFCGDTLQGYKIILHNPLQLPYAKQRHFFVGLNQDVLIAVKPNMITTSKSLVGYSPLHRKCFFTYEKELRFFKVYDQKNCLQECLSNFTYNHCNCVAFYMLHDNSTPICGPRMDDCIKEAVSLFLVNDIKIKMEYQQDKNKRNLKNYISTEKCDCLPTCNSLTFEAEVSQTDWSWKEAANILSDKARELSKTTHWSRLQIFFKDMQFITSERNELYGNMDFLASCGGLLGLFIGFSFISIVEILYYISLRLFCNFLNGRRRNVKESDSV</sequence>
<keyword evidence="5 12" id="KW-0812">Transmembrane</keyword>
<evidence type="ECO:0000256" key="8">
    <source>
        <dbReference type="ARBA" id="ARBA00023065"/>
    </source>
</evidence>
<name>A0A8K0GC79_IGNLU</name>
<keyword evidence="7" id="KW-0915">Sodium</keyword>
<dbReference type="Gene3D" id="2.60.470.10">
    <property type="entry name" value="Acid-sensing ion channels like domains"/>
    <property type="match status" value="1"/>
</dbReference>
<evidence type="ECO:0000256" key="1">
    <source>
        <dbReference type="ARBA" id="ARBA00004141"/>
    </source>
</evidence>
<organism evidence="14 15">
    <name type="scientific">Ignelater luminosus</name>
    <name type="common">Cucubano</name>
    <name type="synonym">Pyrophorus luminosus</name>
    <dbReference type="NCBI Taxonomy" id="2038154"/>
    <lineage>
        <taxon>Eukaryota</taxon>
        <taxon>Metazoa</taxon>
        <taxon>Ecdysozoa</taxon>
        <taxon>Arthropoda</taxon>
        <taxon>Hexapoda</taxon>
        <taxon>Insecta</taxon>
        <taxon>Pterygota</taxon>
        <taxon>Neoptera</taxon>
        <taxon>Endopterygota</taxon>
        <taxon>Coleoptera</taxon>
        <taxon>Polyphaga</taxon>
        <taxon>Elateriformia</taxon>
        <taxon>Elateroidea</taxon>
        <taxon>Elateridae</taxon>
        <taxon>Agrypninae</taxon>
        <taxon>Pyrophorini</taxon>
        <taxon>Ignelater</taxon>
    </lineage>
</organism>
<protein>
    <submittedName>
        <fullName evidence="14">Uncharacterized protein</fullName>
    </submittedName>
</protein>
<evidence type="ECO:0000256" key="9">
    <source>
        <dbReference type="ARBA" id="ARBA00023136"/>
    </source>
</evidence>
<dbReference type="AlphaFoldDB" id="A0A8K0GC79"/>
<keyword evidence="10 12" id="KW-0739">Sodium transport</keyword>
<keyword evidence="11 12" id="KW-0407">Ion channel</keyword>
<dbReference type="GO" id="GO:0005886">
    <property type="term" value="C:plasma membrane"/>
    <property type="evidence" value="ECO:0007669"/>
    <property type="project" value="TreeGrafter"/>
</dbReference>
<keyword evidence="8 12" id="KW-0406">Ion transport</keyword>
<dbReference type="PANTHER" id="PTHR11690:SF288">
    <property type="entry name" value="AMILORIDE-SENSITIVE NA+ CHANNEL-RELATED"/>
    <property type="match status" value="1"/>
</dbReference>
<dbReference type="PANTHER" id="PTHR11690">
    <property type="entry name" value="AMILORIDE-SENSITIVE SODIUM CHANNEL-RELATED"/>
    <property type="match status" value="1"/>
</dbReference>
<evidence type="ECO:0000256" key="3">
    <source>
        <dbReference type="ARBA" id="ARBA00022448"/>
    </source>
</evidence>
<dbReference type="EMBL" id="VTPC01008315">
    <property type="protein sequence ID" value="KAF2892978.1"/>
    <property type="molecule type" value="Genomic_DNA"/>
</dbReference>
<gene>
    <name evidence="14" type="ORF">ILUMI_13195</name>
</gene>
<evidence type="ECO:0000256" key="6">
    <source>
        <dbReference type="ARBA" id="ARBA00022989"/>
    </source>
</evidence>
<evidence type="ECO:0000256" key="10">
    <source>
        <dbReference type="ARBA" id="ARBA00023201"/>
    </source>
</evidence>
<keyword evidence="9 13" id="KW-0472">Membrane</keyword>
<evidence type="ECO:0000256" key="13">
    <source>
        <dbReference type="SAM" id="Phobius"/>
    </source>
</evidence>
<keyword evidence="6 13" id="KW-1133">Transmembrane helix</keyword>
<keyword evidence="15" id="KW-1185">Reference proteome</keyword>
<evidence type="ECO:0000256" key="7">
    <source>
        <dbReference type="ARBA" id="ARBA00023053"/>
    </source>
</evidence>
<comment type="caution">
    <text evidence="14">The sequence shown here is derived from an EMBL/GenBank/DDBJ whole genome shotgun (WGS) entry which is preliminary data.</text>
</comment>
<dbReference type="InterPro" id="IPR001873">
    <property type="entry name" value="ENaC"/>
</dbReference>
<dbReference type="GO" id="GO:0015280">
    <property type="term" value="F:ligand-gated sodium channel activity"/>
    <property type="evidence" value="ECO:0007669"/>
    <property type="project" value="TreeGrafter"/>
</dbReference>